<gene>
    <name evidence="2" type="ORF">GGX14DRAFT_569800</name>
</gene>
<accession>A0AAD6V9P3</accession>
<protein>
    <submittedName>
        <fullName evidence="2">Uncharacterized protein</fullName>
    </submittedName>
</protein>
<proteinExistence type="predicted"/>
<reference evidence="2" key="1">
    <citation type="submission" date="2023-03" db="EMBL/GenBank/DDBJ databases">
        <title>Massive genome expansion in bonnet fungi (Mycena s.s.) driven by repeated elements and novel gene families across ecological guilds.</title>
        <authorList>
            <consortium name="Lawrence Berkeley National Laboratory"/>
            <person name="Harder C.B."/>
            <person name="Miyauchi S."/>
            <person name="Viragh M."/>
            <person name="Kuo A."/>
            <person name="Thoen E."/>
            <person name="Andreopoulos B."/>
            <person name="Lu D."/>
            <person name="Skrede I."/>
            <person name="Drula E."/>
            <person name="Henrissat B."/>
            <person name="Morin E."/>
            <person name="Kohler A."/>
            <person name="Barry K."/>
            <person name="LaButti K."/>
            <person name="Morin E."/>
            <person name="Salamov A."/>
            <person name="Lipzen A."/>
            <person name="Mereny Z."/>
            <person name="Hegedus B."/>
            <person name="Baldrian P."/>
            <person name="Stursova M."/>
            <person name="Weitz H."/>
            <person name="Taylor A."/>
            <person name="Grigoriev I.V."/>
            <person name="Nagy L.G."/>
            <person name="Martin F."/>
            <person name="Kauserud H."/>
        </authorList>
    </citation>
    <scope>NUCLEOTIDE SEQUENCE</scope>
    <source>
        <strain evidence="2">9144</strain>
    </source>
</reference>
<feature type="compositionally biased region" description="Acidic residues" evidence="1">
    <location>
        <begin position="345"/>
        <end position="359"/>
    </location>
</feature>
<evidence type="ECO:0000313" key="2">
    <source>
        <dbReference type="EMBL" id="KAJ7203750.1"/>
    </source>
</evidence>
<keyword evidence="3" id="KW-1185">Reference proteome</keyword>
<comment type="caution">
    <text evidence="2">The sequence shown here is derived from an EMBL/GenBank/DDBJ whole genome shotgun (WGS) entry which is preliminary data.</text>
</comment>
<organism evidence="2 3">
    <name type="scientific">Mycena pura</name>
    <dbReference type="NCBI Taxonomy" id="153505"/>
    <lineage>
        <taxon>Eukaryota</taxon>
        <taxon>Fungi</taxon>
        <taxon>Dikarya</taxon>
        <taxon>Basidiomycota</taxon>
        <taxon>Agaricomycotina</taxon>
        <taxon>Agaricomycetes</taxon>
        <taxon>Agaricomycetidae</taxon>
        <taxon>Agaricales</taxon>
        <taxon>Marasmiineae</taxon>
        <taxon>Mycenaceae</taxon>
        <taxon>Mycena</taxon>
    </lineage>
</organism>
<feature type="compositionally biased region" description="Low complexity" evidence="1">
    <location>
        <begin position="333"/>
        <end position="344"/>
    </location>
</feature>
<feature type="compositionally biased region" description="Low complexity" evidence="1">
    <location>
        <begin position="383"/>
        <end position="392"/>
    </location>
</feature>
<sequence>MSSSALSSDDTLLSPSAGLALLKIVDDDKLKALADVSTFVGTSDGPVTSKTVAAILAETSVQISQDKSRYLSYNNKPLELSFPVIPRSTWAFNNGPEGNYAHISWKTGDAPKGVTIESNTGSYQPTNFTGSPRQVEMAMSGQPATQAVFEFAKSAHAAIDARFNAHAKEIGVEKRASSNGPTSTMFISARRSVLLPSAIPLDEGRTSEFQANSSLLKTLGDTDLKWNRVPVVKIYDYRTRGFKEISWHEVHRLGPGVIINATVSPRAYLNGKKELVWEFRLIELDVVGKKAEDVLASPAKFSVKRRAAVLDLTDTDSDGGAAGDTPSKRPRGAASASASVPVADSDIDGADDDDDDEGGPSDGTSGAVAGSGSGGGSGGSGLAVGAASGLSS</sequence>
<feature type="region of interest" description="Disordered" evidence="1">
    <location>
        <begin position="314"/>
        <end position="392"/>
    </location>
</feature>
<evidence type="ECO:0000313" key="3">
    <source>
        <dbReference type="Proteomes" id="UP001219525"/>
    </source>
</evidence>
<dbReference type="EMBL" id="JARJCW010000049">
    <property type="protein sequence ID" value="KAJ7203750.1"/>
    <property type="molecule type" value="Genomic_DNA"/>
</dbReference>
<name>A0AAD6V9P3_9AGAR</name>
<feature type="compositionally biased region" description="Gly residues" evidence="1">
    <location>
        <begin position="369"/>
        <end position="382"/>
    </location>
</feature>
<dbReference type="AlphaFoldDB" id="A0AAD6V9P3"/>
<dbReference type="Proteomes" id="UP001219525">
    <property type="component" value="Unassembled WGS sequence"/>
</dbReference>
<evidence type="ECO:0000256" key="1">
    <source>
        <dbReference type="SAM" id="MobiDB-lite"/>
    </source>
</evidence>